<proteinExistence type="inferred from homology"/>
<dbReference type="InterPro" id="IPR011697">
    <property type="entry name" value="Peptidase_C26"/>
</dbReference>
<evidence type="ECO:0000256" key="1">
    <source>
        <dbReference type="ARBA" id="ARBA00004239"/>
    </source>
</evidence>
<evidence type="ECO:0000313" key="8">
    <source>
        <dbReference type="Ensembl" id="ENSSFOP00015063858.1"/>
    </source>
</evidence>
<dbReference type="PROSITE" id="PS51275">
    <property type="entry name" value="PEPTIDASE_C26_GGH"/>
    <property type="match status" value="1"/>
</dbReference>
<gene>
    <name evidence="8" type="primary">GGH</name>
    <name evidence="8" type="synonym">ggh</name>
</gene>
<reference evidence="8 9" key="1">
    <citation type="submission" date="2019-04" db="EMBL/GenBank/DDBJ databases">
        <authorList>
            <consortium name="Wellcome Sanger Institute Data Sharing"/>
        </authorList>
    </citation>
    <scope>NUCLEOTIDE SEQUENCE [LARGE SCALE GENOMIC DNA]</scope>
</reference>
<dbReference type="EC" id="3.4.19.9" evidence="7"/>
<evidence type="ECO:0000256" key="4">
    <source>
        <dbReference type="ARBA" id="ARBA00022729"/>
    </source>
</evidence>
<reference evidence="8" key="3">
    <citation type="submission" date="2025-09" db="UniProtKB">
        <authorList>
            <consortium name="Ensembl"/>
        </authorList>
    </citation>
    <scope>IDENTIFICATION</scope>
</reference>
<dbReference type="Gene3D" id="3.40.50.880">
    <property type="match status" value="1"/>
</dbReference>
<feature type="active site" description="Proton donor" evidence="6">
    <location>
        <position position="278"/>
    </location>
</feature>
<feature type="active site" evidence="7">
    <location>
        <position position="278"/>
    </location>
</feature>
<dbReference type="PANTHER" id="PTHR11315">
    <property type="entry name" value="PROTEASE FAMILY C26 GAMMA-GLUTAMYL HYDROLASE"/>
    <property type="match status" value="1"/>
</dbReference>
<keyword evidence="3" id="KW-0964">Secreted</keyword>
<keyword evidence="5 7" id="KW-0378">Hydrolase</keyword>
<dbReference type="GO" id="GO:0046900">
    <property type="term" value="P:tetrahydrofolylpolyglutamate metabolic process"/>
    <property type="evidence" value="ECO:0007669"/>
    <property type="project" value="TreeGrafter"/>
</dbReference>
<evidence type="ECO:0000256" key="3">
    <source>
        <dbReference type="ARBA" id="ARBA00022525"/>
    </source>
</evidence>
<dbReference type="InterPro" id="IPR015527">
    <property type="entry name" value="Pept_C26_g-glut_hydrolase"/>
</dbReference>
<dbReference type="PROSITE" id="PS51273">
    <property type="entry name" value="GATASE_TYPE_1"/>
    <property type="match status" value="1"/>
</dbReference>
<evidence type="ECO:0000256" key="6">
    <source>
        <dbReference type="PIRSR" id="PIRSR615527-1"/>
    </source>
</evidence>
<evidence type="ECO:0000256" key="2">
    <source>
        <dbReference type="ARBA" id="ARBA00011083"/>
    </source>
</evidence>
<dbReference type="GO" id="GO:0034722">
    <property type="term" value="F:gamma-glutamyl-peptidase activity"/>
    <property type="evidence" value="ECO:0007669"/>
    <property type="project" value="UniProtKB-UniRule"/>
</dbReference>
<reference evidence="8" key="2">
    <citation type="submission" date="2025-08" db="UniProtKB">
        <authorList>
            <consortium name="Ensembl"/>
        </authorList>
    </citation>
    <scope>IDENTIFICATION</scope>
</reference>
<dbReference type="PANTHER" id="PTHR11315:SF20">
    <property type="entry name" value="GAMMA-GLUTAMYL HYDROLASE"/>
    <property type="match status" value="1"/>
</dbReference>
<comment type="catalytic activity">
    <reaction evidence="7">
        <text>(6S)-5,6,7,8-tetrahydrofolyl-(gamma-L-Glu)(n) + (n-1) H2O = (6S)-5,6,7,8-tetrahydrofolate + (n-1) L-glutamate</text>
        <dbReference type="Rhea" id="RHEA:56784"/>
        <dbReference type="Rhea" id="RHEA-COMP:14738"/>
        <dbReference type="ChEBI" id="CHEBI:15377"/>
        <dbReference type="ChEBI" id="CHEBI:29985"/>
        <dbReference type="ChEBI" id="CHEBI:57453"/>
        <dbReference type="ChEBI" id="CHEBI:141005"/>
        <dbReference type="EC" id="3.4.19.9"/>
    </reaction>
</comment>
<evidence type="ECO:0000313" key="9">
    <source>
        <dbReference type="Proteomes" id="UP000694397"/>
    </source>
</evidence>
<dbReference type="InterPro" id="IPR029062">
    <property type="entry name" value="Class_I_gatase-like"/>
</dbReference>
<dbReference type="Proteomes" id="UP000694397">
    <property type="component" value="Chromosome 9"/>
</dbReference>
<feature type="active site" description="Nucleophile" evidence="6 7">
    <location>
        <position position="168"/>
    </location>
</feature>
<organism evidence="8 9">
    <name type="scientific">Scleropages formosus</name>
    <name type="common">Asian bonytongue</name>
    <name type="synonym">Osteoglossum formosum</name>
    <dbReference type="NCBI Taxonomy" id="113540"/>
    <lineage>
        <taxon>Eukaryota</taxon>
        <taxon>Metazoa</taxon>
        <taxon>Chordata</taxon>
        <taxon>Craniata</taxon>
        <taxon>Vertebrata</taxon>
        <taxon>Euteleostomi</taxon>
        <taxon>Actinopterygii</taxon>
        <taxon>Neopterygii</taxon>
        <taxon>Teleostei</taxon>
        <taxon>Osteoglossocephala</taxon>
        <taxon>Osteoglossomorpha</taxon>
        <taxon>Osteoglossiformes</taxon>
        <taxon>Osteoglossidae</taxon>
        <taxon>Scleropages</taxon>
    </lineage>
</organism>
<dbReference type="SUPFAM" id="SSF52317">
    <property type="entry name" value="Class I glutamine amidotransferase-like"/>
    <property type="match status" value="1"/>
</dbReference>
<protein>
    <recommendedName>
        <fullName evidence="7">folate gamma-glutamyl hydrolase</fullName>
        <ecNumber evidence="7">3.4.19.9</ecNumber>
    </recommendedName>
</protein>
<keyword evidence="4" id="KW-0732">Signal</keyword>
<sequence>HLLILRYLQLFTLLYSWVILLEQFRVSTLLKGTKNLRPSKARSIDLVPNTDTCRPRFVVVTNCLKTVLCFFPGVLAQELSSSRHSGSSYIAASYVKYLEMAGARVVPVKINLTKKEYESLFNSINGLLIPGGGANLISSGYAKAAKIFYELAVKANSQGDYFPIWGTCLGFEELSYLTSKKFLLSKTNTTGLALPLIFTNGSRESRMFKGFPEDVLRSLASEPITENSHEWSLTLESFNNNKELRNFYDVLTTNMDGNVEFVSTIEAKEFPFYGTQWHPEKNAYEWTKPYIPHSPSAIKMMFFMADFFVNEARKSFHRFSSEKEKAESLIYNYSPVYTGKNPGSTFEQIYIFT</sequence>
<name>A0A8C9VR90_SCLFO</name>
<dbReference type="FunFam" id="3.40.50.880:FF:000024">
    <property type="entry name" value="Folate gamma-glutamyl hydrolase"/>
    <property type="match status" value="1"/>
</dbReference>
<dbReference type="GO" id="GO:0005576">
    <property type="term" value="C:extracellular region"/>
    <property type="evidence" value="ECO:0007669"/>
    <property type="project" value="UniProtKB-SubCell"/>
</dbReference>
<evidence type="ECO:0000256" key="5">
    <source>
        <dbReference type="ARBA" id="ARBA00022801"/>
    </source>
</evidence>
<accession>A0A8C9VR90</accession>
<dbReference type="GeneTree" id="ENSGT00490000043388"/>
<dbReference type="AlphaFoldDB" id="A0A8C9VR90"/>
<dbReference type="Ensembl" id="ENSSFOT00015071770.1">
    <property type="protein sequence ID" value="ENSSFOP00015063858.1"/>
    <property type="gene ID" value="ENSSFOG00015015417.2"/>
</dbReference>
<dbReference type="GO" id="GO:0005773">
    <property type="term" value="C:vacuole"/>
    <property type="evidence" value="ECO:0007669"/>
    <property type="project" value="TreeGrafter"/>
</dbReference>
<dbReference type="OrthoDB" id="64220at2759"/>
<comment type="subcellular location">
    <subcellularLocation>
        <location evidence="1">Secreted</location>
        <location evidence="1">Extracellular space</location>
    </subcellularLocation>
</comment>
<comment type="similarity">
    <text evidence="2">Belongs to the peptidase C26 family.</text>
</comment>
<dbReference type="Pfam" id="PF07722">
    <property type="entry name" value="Peptidase_C26"/>
    <property type="match status" value="2"/>
</dbReference>
<keyword evidence="9" id="KW-1185">Reference proteome</keyword>
<evidence type="ECO:0000256" key="7">
    <source>
        <dbReference type="PROSITE-ProRule" id="PRU00607"/>
    </source>
</evidence>